<reference evidence="1 2" key="1">
    <citation type="submission" date="2016-10" db="EMBL/GenBank/DDBJ databases">
        <title>Evaluation of Human, Veterinary and Environmental Mycobacterium chelonae Isolates by Core Genome Phylogenomic Analysis, Targeted Gene Comparison, and Anti-microbial Susceptibility Patterns: A Tale of Mistaken Identities.</title>
        <authorList>
            <person name="Fogelson S.B."/>
            <person name="Camus A.C."/>
            <person name="Lorenz W."/>
            <person name="Vasireddy R."/>
            <person name="Vasireddy S."/>
            <person name="Smith T."/>
            <person name="Brown-Elliott B.A."/>
            <person name="Wallace R.J.Jr."/>
            <person name="Hasan N.A."/>
            <person name="Reischl U."/>
            <person name="Sanchez S."/>
        </authorList>
    </citation>
    <scope>NUCLEOTIDE SEQUENCE [LARGE SCALE GENOMIC DNA]</scope>
    <source>
        <strain evidence="1 2">15518</strain>
    </source>
</reference>
<evidence type="ECO:0000313" key="1">
    <source>
        <dbReference type="EMBL" id="OHU75963.1"/>
    </source>
</evidence>
<protein>
    <submittedName>
        <fullName evidence="1">Uncharacterized protein</fullName>
    </submittedName>
</protein>
<keyword evidence="2" id="KW-1185">Reference proteome</keyword>
<organism evidence="1 2">
    <name type="scientific">Mycobacteroides chelonae</name>
    <name type="common">Mycobacterium chelonae</name>
    <dbReference type="NCBI Taxonomy" id="1774"/>
    <lineage>
        <taxon>Bacteria</taxon>
        <taxon>Bacillati</taxon>
        <taxon>Actinomycetota</taxon>
        <taxon>Actinomycetes</taxon>
        <taxon>Mycobacteriales</taxon>
        <taxon>Mycobacteriaceae</taxon>
        <taxon>Mycobacteroides</taxon>
    </lineage>
</organism>
<accession>A0A1S1M077</accession>
<gene>
    <name evidence="1" type="ORF">BKG84_25415</name>
</gene>
<dbReference type="AlphaFoldDB" id="A0A1S1M077"/>
<name>A0A1S1M077_MYCCH</name>
<dbReference type="RefSeq" id="WP_070916949.1">
    <property type="nucleotide sequence ID" value="NZ_MLIR01000012.1"/>
</dbReference>
<dbReference type="EMBL" id="MLIS01000019">
    <property type="protein sequence ID" value="OHU75963.1"/>
    <property type="molecule type" value="Genomic_DNA"/>
</dbReference>
<comment type="caution">
    <text evidence="1">The sequence shown here is derived from an EMBL/GenBank/DDBJ whole genome shotgun (WGS) entry which is preliminary data.</text>
</comment>
<dbReference type="Proteomes" id="UP000179441">
    <property type="component" value="Unassembled WGS sequence"/>
</dbReference>
<sequence>MGLYPPMLHPDLEKVAYIYLGDRAEITVEVGSKLPPTPPNRTKPAPFLRTEFGGGTQINPLEFRLHTILHSYNADEDAASETSIAATALMGSASGETVNGWFISRAFADVLTHRTPDPDVPNMARYRSQATWIVTGKPLGSPITP</sequence>
<proteinExistence type="predicted"/>
<evidence type="ECO:0000313" key="2">
    <source>
        <dbReference type="Proteomes" id="UP000179441"/>
    </source>
</evidence>